<dbReference type="InterPro" id="IPR039776">
    <property type="entry name" value="Pds5"/>
</dbReference>
<dbReference type="EMBL" id="KZ454993">
    <property type="protein sequence ID" value="PKI82918.1"/>
    <property type="molecule type" value="Genomic_DNA"/>
</dbReference>
<dbReference type="InterPro" id="IPR055089">
    <property type="entry name" value="COP9_N"/>
</dbReference>
<organism evidence="8 9">
    <name type="scientific">Malassezia vespertilionis</name>
    <dbReference type="NCBI Taxonomy" id="2020962"/>
    <lineage>
        <taxon>Eukaryota</taxon>
        <taxon>Fungi</taxon>
        <taxon>Dikarya</taxon>
        <taxon>Basidiomycota</taxon>
        <taxon>Ustilaginomycotina</taxon>
        <taxon>Malasseziomycetes</taxon>
        <taxon>Malasseziales</taxon>
        <taxon>Malasseziaceae</taxon>
        <taxon>Malassezia</taxon>
    </lineage>
</organism>
<feature type="domain" description="COP9 signalosome complex subunit 3 N-terminal helical repeats" evidence="7">
    <location>
        <begin position="47"/>
        <end position="236"/>
    </location>
</feature>
<evidence type="ECO:0000313" key="9">
    <source>
        <dbReference type="Proteomes" id="UP000232875"/>
    </source>
</evidence>
<accession>A0A2N1J8P0</accession>
<evidence type="ECO:0000256" key="1">
    <source>
        <dbReference type="ARBA" id="ARBA00004123"/>
    </source>
</evidence>
<dbReference type="GO" id="GO:0000785">
    <property type="term" value="C:chromatin"/>
    <property type="evidence" value="ECO:0007669"/>
    <property type="project" value="TreeGrafter"/>
</dbReference>
<dbReference type="Gene3D" id="1.25.10.10">
    <property type="entry name" value="Leucine-rich Repeat Variant"/>
    <property type="match status" value="1"/>
</dbReference>
<dbReference type="GO" id="GO:0051301">
    <property type="term" value="P:cell division"/>
    <property type="evidence" value="ECO:0007669"/>
    <property type="project" value="UniProtKB-KW"/>
</dbReference>
<dbReference type="GO" id="GO:0007064">
    <property type="term" value="P:mitotic sister chromatid cohesion"/>
    <property type="evidence" value="ECO:0007669"/>
    <property type="project" value="InterPro"/>
</dbReference>
<proteinExistence type="predicted"/>
<evidence type="ECO:0000256" key="4">
    <source>
        <dbReference type="ARBA" id="ARBA00023242"/>
    </source>
</evidence>
<dbReference type="Pfam" id="PF20168">
    <property type="entry name" value="PDS5"/>
    <property type="match status" value="1"/>
</dbReference>
<dbReference type="GO" id="GO:0005634">
    <property type="term" value="C:nucleus"/>
    <property type="evidence" value="ECO:0007669"/>
    <property type="project" value="UniProtKB-SubCell"/>
</dbReference>
<evidence type="ECO:0000259" key="7">
    <source>
        <dbReference type="Pfam" id="PF22788"/>
    </source>
</evidence>
<name>A0A2N1J8P0_9BASI</name>
<keyword evidence="5" id="KW-0131">Cell cycle</keyword>
<dbReference type="InterPro" id="IPR011989">
    <property type="entry name" value="ARM-like"/>
</dbReference>
<dbReference type="CDD" id="cd19953">
    <property type="entry name" value="PDS5"/>
    <property type="match status" value="1"/>
</dbReference>
<keyword evidence="3" id="KW-0498">Mitosis</keyword>
<dbReference type="GO" id="GO:0006281">
    <property type="term" value="P:DNA repair"/>
    <property type="evidence" value="ECO:0007669"/>
    <property type="project" value="TreeGrafter"/>
</dbReference>
<feature type="region of interest" description="Disordered" evidence="6">
    <location>
        <begin position="1449"/>
        <end position="1479"/>
    </location>
</feature>
<keyword evidence="9" id="KW-1185">Reference proteome</keyword>
<keyword evidence="2" id="KW-0132">Cell division</keyword>
<dbReference type="Pfam" id="PF22788">
    <property type="entry name" value="COP9_hel_rpt"/>
    <property type="match status" value="1"/>
</dbReference>
<evidence type="ECO:0000256" key="6">
    <source>
        <dbReference type="SAM" id="MobiDB-lite"/>
    </source>
</evidence>
<gene>
    <name evidence="8" type="ORF">MVES_003169</name>
</gene>
<evidence type="ECO:0000256" key="3">
    <source>
        <dbReference type="ARBA" id="ARBA00022776"/>
    </source>
</evidence>
<dbReference type="Proteomes" id="UP000232875">
    <property type="component" value="Unassembled WGS sequence"/>
</dbReference>
<dbReference type="STRING" id="2020962.A0A2N1J8P0"/>
<keyword evidence="4" id="KW-0539">Nucleus</keyword>
<dbReference type="InterPro" id="IPR016024">
    <property type="entry name" value="ARM-type_fold"/>
</dbReference>
<dbReference type="PANTHER" id="PTHR12663:SF0">
    <property type="entry name" value="PRECOCIOUS DISSOCIATION OF SISTERS 5, ISOFORM A"/>
    <property type="match status" value="1"/>
</dbReference>
<evidence type="ECO:0000256" key="2">
    <source>
        <dbReference type="ARBA" id="ARBA00022618"/>
    </source>
</evidence>
<dbReference type="OrthoDB" id="200660at2759"/>
<reference evidence="8 9" key="1">
    <citation type="submission" date="2017-10" db="EMBL/GenBank/DDBJ databases">
        <title>A novel species of cold-tolerant Malassezia isolated from bats.</title>
        <authorList>
            <person name="Lorch J.M."/>
            <person name="Palmer J.M."/>
            <person name="Vanderwolf K.J."/>
            <person name="Schmidt K.Z."/>
            <person name="Verant M.L."/>
            <person name="Weller T.J."/>
            <person name="Blehert D.S."/>
        </authorList>
    </citation>
    <scope>NUCLEOTIDE SEQUENCE [LARGE SCALE GENOMIC DNA]</scope>
    <source>
        <strain evidence="8 9">NWHC:44797-103</strain>
    </source>
</reference>
<evidence type="ECO:0000256" key="5">
    <source>
        <dbReference type="ARBA" id="ARBA00023306"/>
    </source>
</evidence>
<dbReference type="PANTHER" id="PTHR12663">
    <property type="entry name" value="ANDROGEN INDUCED INHIBITOR OF PROLIFERATION AS3 / PDS5-RELATED"/>
    <property type="match status" value="1"/>
</dbReference>
<protein>
    <recommendedName>
        <fullName evidence="7">COP9 signalosome complex subunit 3 N-terminal helical repeats domain-containing protein</fullName>
    </recommendedName>
</protein>
<evidence type="ECO:0000313" key="8">
    <source>
        <dbReference type="EMBL" id="PKI82918.1"/>
    </source>
</evidence>
<comment type="subcellular location">
    <subcellularLocation>
        <location evidence="1">Nucleus</location>
    </subcellularLocation>
</comment>
<sequence length="1479" mass="159954">MPRAKAHAAKLESMLAAVATDPAAAEELRTYVPPDPSPELDVLLAHEIDAVRAPLASLMCLNAALRLAASRAQVKKIVARYKPLLEGDALRAQLPHAPVLAAQWAQAVSERSDLVEDARPYAIAQLEAIRAMLSRNYQGITGADAPLLYAYNNAVSLAAAVDVDATNFQDHIGRAVDVLAFLYYAGLAYAKTHDYDAAIHALETCIAVPSEAVSWIQLDAFKKLVLLRLLCHGVCPDANTLCRSASSGVRGQYLRDTRDAYLAFRAAYMEQRSGTHAAATVATTHRAQFEQDANWGLVCMCMALQRRRWIEALARVYTSIPLRDIAAHINASEQHTLRELEAMDARITFFSADAPALALPEARAVANAGTATFVRFHAPVHAPVPVASAIATERRAAEELAHAVHSATTAPPFLAQFRALVAGPAGPLYAPGLKGDAVLDRVRTLRRELAEIGQGAIATTALDPYCKELIKPSLLRHRDRAVQVQVACILSDMLRLYAPNAPFTPAELKSIFQRFLDVLVSDAGLAHPQAPLYADAVYIAESLGTVKSIVLICELPSADALVSAYFARLFALLDGPIAANVQLFLTEILVQLIEEGNALPAHAMEALMAAFDKDASPAATALAAEVCRRTQDRLQKQVAHYFSLALERDEDDAPLPSDQILRIASHVPSLLTSVVPQLEAQLGAPHTDTRICATDMLGALFAMPGDFAALYPSTWRAWLARTRDTQAAVRVQWIKSATLLLTHTLRDAVAAPFAERVADLDEKVRLAAAHALGALDLDTLAQVPRTVLTELARRGKDRRSAVRDAAFAAIGRAYRLAYPHLAQDAMRAQFAWIPNAVLQCSLAGVPSIVASVRTTLEHALLPFLDTPAFAAQLVCVADALDDDGFAGLLYYTNLHFARPSAVDAFLDACSQDDVQPTAAIRACCAALRDERAEAHLAEFAAWRDARVLRAMRLCFDPATPLDASNDARRDALDTVKAARPALVDTIASVLWLGSYPILNQSCMPILLDKGAARLCRYVAEHAPQLLVQHADLLAQRALNGPDALALECLASVAVAFPAHVNVRENAALFGDAVCGTDARCAQYAATVLAALSAPAAHTALEECVPILHTHAELGAESERVAALAALAPIFRHDFAAVESRADALVEHIVQQILLAPWHGALALAARVASLELLTSFCLGQASVVRVAPLLKLFWVLVRSGEARADLGTPPDDAACIRRCAALSVLQLAEAPAYAAVIIPRMGRLAYALQDESFEVRSALLQNLLLRLSQHTISPSFHALLSILAFDPEEELRARVVSYHRRAAAAMLEGARAEAFDAAFLRFLYILAHHPDFAPGSDEVVHIAQYIEFFLGNVGTPQNMGALMAYARALKRAVDAAAPPHHVEAQYLYIISELAQLVVQRFAEEHGWTMETHQDVALPADILGALPPAEMAQVQETRYLDDRLVEQVQARKKKRAQHTKESASKRVRSAQRHSASDDAS</sequence>
<dbReference type="SUPFAM" id="SSF48371">
    <property type="entry name" value="ARM repeat"/>
    <property type="match status" value="1"/>
</dbReference>